<evidence type="ECO:0000313" key="2">
    <source>
        <dbReference type="Proteomes" id="UP000318758"/>
    </source>
</evidence>
<sequence length="47" mass="5477">MTKYVTWADCVYKCYQHGYCSHAVTKPGRKPELCPLHSHLKAIFTTY</sequence>
<dbReference type="Proteomes" id="UP000318758">
    <property type="component" value="Chromosome"/>
</dbReference>
<organism evidence="1 2">
    <name type="scientific">Shewanella marisflavi</name>
    <dbReference type="NCBI Taxonomy" id="260364"/>
    <lineage>
        <taxon>Bacteria</taxon>
        <taxon>Pseudomonadati</taxon>
        <taxon>Pseudomonadota</taxon>
        <taxon>Gammaproteobacteria</taxon>
        <taxon>Alteromonadales</taxon>
        <taxon>Shewanellaceae</taxon>
        <taxon>Shewanella</taxon>
    </lineage>
</organism>
<reference evidence="1 2" key="1">
    <citation type="submission" date="2019-06" db="EMBL/GenBank/DDBJ databases">
        <title>Complete genome of Shewanella marisflavi ECSMB14101, a mussel settlement-inducing bacterium isolated from East China Sea.</title>
        <authorList>
            <person name="Yang J."/>
            <person name="Liang X."/>
            <person name="Chang R."/>
            <person name="Peng L."/>
        </authorList>
    </citation>
    <scope>NUCLEOTIDE SEQUENCE [LARGE SCALE GENOMIC DNA]</scope>
    <source>
        <strain evidence="1 2">ECSMB14101</strain>
    </source>
</reference>
<gene>
    <name evidence="1" type="ORF">FGA12_04570</name>
</gene>
<name>A0ABX5WXD9_9GAMM</name>
<protein>
    <recommendedName>
        <fullName evidence="3">Apple domain-containing protein</fullName>
    </recommendedName>
</protein>
<proteinExistence type="predicted"/>
<evidence type="ECO:0000313" key="1">
    <source>
        <dbReference type="EMBL" id="QDF77169.1"/>
    </source>
</evidence>
<keyword evidence="2" id="KW-1185">Reference proteome</keyword>
<accession>A0ABX5WXD9</accession>
<dbReference type="EMBL" id="CP041153">
    <property type="protein sequence ID" value="QDF77169.1"/>
    <property type="molecule type" value="Genomic_DNA"/>
</dbReference>
<evidence type="ECO:0008006" key="3">
    <source>
        <dbReference type="Google" id="ProtNLM"/>
    </source>
</evidence>